<evidence type="ECO:0000256" key="2">
    <source>
        <dbReference type="ARBA" id="ARBA00022801"/>
    </source>
</evidence>
<dbReference type="AlphaFoldDB" id="A0A0G3ES16"/>
<dbReference type="InterPro" id="IPR002168">
    <property type="entry name" value="Lipase_GDXG_HIS_AS"/>
</dbReference>
<accession>A0A0G3ES16</accession>
<dbReference type="InterPro" id="IPR029058">
    <property type="entry name" value="AB_hydrolase_fold"/>
</dbReference>
<dbReference type="KEGG" id="ptx:ABW99_17665"/>
<proteinExistence type="inferred from homology"/>
<evidence type="ECO:0000313" key="4">
    <source>
        <dbReference type="EMBL" id="AKJ69760.1"/>
    </source>
</evidence>
<organism evidence="4 5">
    <name type="scientific">Pandoraea thiooxydans</name>
    <dbReference type="NCBI Taxonomy" id="445709"/>
    <lineage>
        <taxon>Bacteria</taxon>
        <taxon>Pseudomonadati</taxon>
        <taxon>Pseudomonadota</taxon>
        <taxon>Betaproteobacteria</taxon>
        <taxon>Burkholderiales</taxon>
        <taxon>Burkholderiaceae</taxon>
        <taxon>Pandoraea</taxon>
    </lineage>
</organism>
<dbReference type="GO" id="GO:0016787">
    <property type="term" value="F:hydrolase activity"/>
    <property type="evidence" value="ECO:0007669"/>
    <property type="project" value="UniProtKB-KW"/>
</dbReference>
<protein>
    <recommendedName>
        <fullName evidence="3">Alpha/beta hydrolase fold-3 domain-containing protein</fullName>
    </recommendedName>
</protein>
<name>A0A0G3ES16_9BURK</name>
<feature type="domain" description="Alpha/beta hydrolase fold-3" evidence="3">
    <location>
        <begin position="78"/>
        <end position="285"/>
    </location>
</feature>
<dbReference type="PATRIC" id="fig|445709.3.peg.3728"/>
<evidence type="ECO:0000259" key="3">
    <source>
        <dbReference type="Pfam" id="PF07859"/>
    </source>
</evidence>
<dbReference type="InterPro" id="IPR013094">
    <property type="entry name" value="AB_hydrolase_3"/>
</dbReference>
<dbReference type="OrthoDB" id="9794445at2"/>
<dbReference type="Proteomes" id="UP000036700">
    <property type="component" value="Chromosome"/>
</dbReference>
<reference evidence="5" key="1">
    <citation type="submission" date="2015-06" db="EMBL/GenBank/DDBJ databases">
        <authorList>
            <person name="Lim Y.L."/>
            <person name="Ee R."/>
            <person name="Yong D."/>
            <person name="How K.Y."/>
            <person name="Yin W.F."/>
            <person name="Chan K.G."/>
        </authorList>
    </citation>
    <scope>NUCLEOTIDE SEQUENCE [LARGE SCALE GENOMIC DNA]</scope>
    <source>
        <strain evidence="5">DSM 25325</strain>
    </source>
</reference>
<dbReference type="EMBL" id="CP011568">
    <property type="protein sequence ID" value="AKJ69760.1"/>
    <property type="molecule type" value="Genomic_DNA"/>
</dbReference>
<sequence length="310" mass="33700">MSIDADLAAYYARIAQQYAPLPDPNDAVARRQRFAELSSQAPQPQLPHIQITEMTIPLPGRTLRARLYRPARKRPPLLVYFHGGGWVVGDVDTHHSLCALAAADADVAVISVDYRLAPEHPFPAPCDDAHAALLWCAEQRVRLGLASDALVAGGDSAGGHLAAQACASVNAAVPGLVTHQWLIYPVARPYLDTPSYIAHANGIGLSREDMRWYWEKFLDGAQAPQDDTRVDLLAAPPSHVLPPTIVLVAEHDPLHDDGVAYAHFVEQHGGRAELIKAHGMTHGFARLQSLSPAGRRAMQDAAARLRHWLA</sequence>
<dbReference type="PANTHER" id="PTHR48081">
    <property type="entry name" value="AB HYDROLASE SUPERFAMILY PROTEIN C4A8.06C"/>
    <property type="match status" value="1"/>
</dbReference>
<gene>
    <name evidence="4" type="ORF">ABW99_17665</name>
</gene>
<dbReference type="InterPro" id="IPR050300">
    <property type="entry name" value="GDXG_lipolytic_enzyme"/>
</dbReference>
<dbReference type="RefSeq" id="WP_047215669.1">
    <property type="nucleotide sequence ID" value="NZ_CP011568.3"/>
</dbReference>
<keyword evidence="5" id="KW-1185">Reference proteome</keyword>
<dbReference type="Gene3D" id="3.40.50.1820">
    <property type="entry name" value="alpha/beta hydrolase"/>
    <property type="match status" value="1"/>
</dbReference>
<dbReference type="Pfam" id="PF07859">
    <property type="entry name" value="Abhydrolase_3"/>
    <property type="match status" value="1"/>
</dbReference>
<comment type="similarity">
    <text evidence="1">Belongs to the 'GDXG' lipolytic enzyme family.</text>
</comment>
<dbReference type="PANTHER" id="PTHR48081:SF8">
    <property type="entry name" value="ALPHA_BETA HYDROLASE FOLD-3 DOMAIN-CONTAINING PROTEIN-RELATED"/>
    <property type="match status" value="1"/>
</dbReference>
<keyword evidence="2" id="KW-0378">Hydrolase</keyword>
<evidence type="ECO:0000313" key="5">
    <source>
        <dbReference type="Proteomes" id="UP000036700"/>
    </source>
</evidence>
<dbReference type="SUPFAM" id="SSF53474">
    <property type="entry name" value="alpha/beta-Hydrolases"/>
    <property type="match status" value="1"/>
</dbReference>
<dbReference type="PROSITE" id="PS01173">
    <property type="entry name" value="LIPASE_GDXG_HIS"/>
    <property type="match status" value="1"/>
</dbReference>
<dbReference type="STRING" id="445709.ABW99_17665"/>
<evidence type="ECO:0000256" key="1">
    <source>
        <dbReference type="ARBA" id="ARBA00010515"/>
    </source>
</evidence>